<evidence type="ECO:0000313" key="2">
    <source>
        <dbReference type="EMBL" id="TNN58516.1"/>
    </source>
</evidence>
<evidence type="ECO:0000313" key="3">
    <source>
        <dbReference type="Proteomes" id="UP000314294"/>
    </source>
</evidence>
<proteinExistence type="predicted"/>
<name>A0A4Z2GYB5_9TELE</name>
<feature type="region of interest" description="Disordered" evidence="1">
    <location>
        <begin position="1"/>
        <end position="41"/>
    </location>
</feature>
<organism evidence="2 3">
    <name type="scientific">Liparis tanakae</name>
    <name type="common">Tanaka's snailfish</name>
    <dbReference type="NCBI Taxonomy" id="230148"/>
    <lineage>
        <taxon>Eukaryota</taxon>
        <taxon>Metazoa</taxon>
        <taxon>Chordata</taxon>
        <taxon>Craniata</taxon>
        <taxon>Vertebrata</taxon>
        <taxon>Euteleostomi</taxon>
        <taxon>Actinopterygii</taxon>
        <taxon>Neopterygii</taxon>
        <taxon>Teleostei</taxon>
        <taxon>Neoteleostei</taxon>
        <taxon>Acanthomorphata</taxon>
        <taxon>Eupercaria</taxon>
        <taxon>Perciformes</taxon>
        <taxon>Cottioidei</taxon>
        <taxon>Cottales</taxon>
        <taxon>Liparidae</taxon>
        <taxon>Liparis</taxon>
    </lineage>
</organism>
<dbReference type="EMBL" id="SRLO01000377">
    <property type="protein sequence ID" value="TNN58516.1"/>
    <property type="molecule type" value="Genomic_DNA"/>
</dbReference>
<gene>
    <name evidence="2" type="ORF">EYF80_031319</name>
</gene>
<sequence>MLQKRKCSSGEERARLGPLNTRRLPPLEAEVNDAESSPLRREQISLRCDTGGVSPPSSAVPLATSSLTAPPFRSVTRKPTECPRRSITYTWTRSRSPLLRDAGSEPIV</sequence>
<dbReference type="AlphaFoldDB" id="A0A4Z2GYB5"/>
<protein>
    <submittedName>
        <fullName evidence="2">Uncharacterized protein</fullName>
    </submittedName>
</protein>
<accession>A0A4Z2GYB5</accession>
<dbReference type="Proteomes" id="UP000314294">
    <property type="component" value="Unassembled WGS sequence"/>
</dbReference>
<evidence type="ECO:0000256" key="1">
    <source>
        <dbReference type="SAM" id="MobiDB-lite"/>
    </source>
</evidence>
<keyword evidence="3" id="KW-1185">Reference proteome</keyword>
<comment type="caution">
    <text evidence="2">The sequence shown here is derived from an EMBL/GenBank/DDBJ whole genome shotgun (WGS) entry which is preliminary data.</text>
</comment>
<reference evidence="2 3" key="1">
    <citation type="submission" date="2019-03" db="EMBL/GenBank/DDBJ databases">
        <title>First draft genome of Liparis tanakae, snailfish: a comprehensive survey of snailfish specific genes.</title>
        <authorList>
            <person name="Kim W."/>
            <person name="Song I."/>
            <person name="Jeong J.-H."/>
            <person name="Kim D."/>
            <person name="Kim S."/>
            <person name="Ryu S."/>
            <person name="Song J.Y."/>
            <person name="Lee S.K."/>
        </authorList>
    </citation>
    <scope>NUCLEOTIDE SEQUENCE [LARGE SCALE GENOMIC DNA]</scope>
    <source>
        <tissue evidence="2">Muscle</tissue>
    </source>
</reference>